<name>A0AAD8F687_BIOPF</name>
<gene>
    <name evidence="2" type="ORF">Bpfe_017734</name>
</gene>
<dbReference type="AlphaFoldDB" id="A0AAD8F687"/>
<evidence type="ECO:0000313" key="2">
    <source>
        <dbReference type="EMBL" id="KAK0052880.1"/>
    </source>
</evidence>
<feature type="domain" description="Morc S5" evidence="1">
    <location>
        <begin position="94"/>
        <end position="222"/>
    </location>
</feature>
<sequence>MSRSCDFGANNLDVILRYSPFKTEKELMNQFDNMKYPRTGTMIIIYNLNRLQDGTEELDFNSDPEDILCPESYMKEDTDEYFNPLENVPKYKKSLKPYCSILYMCPKIKISVRKVIVKTMQIPRMLTNHSKRKYRPRWLNKNEKSITIVLGMVCEDCEGDFKDNYGFFLYNRNRMIKAFERIGCQKQANEKGVGVIGVAELDILTPTHNKQNFCPDRRYNSFMGQRKPVTALSGIGRDRVRQYKSGAAKVKKRKESFIQSPKEDTFVVAVKESLDTFVVAVKESLDTFVVAVKESLDTFVVAVKESLDTFVVAVKESLDTFVVAVKESLDTFVVAVKESLDTFVVAVKESLDTFVVAVKESLDTFVVAVKESLDTFVVAVKESLDTFVVAVKESLDTFVVAVKESLDTFVVAVKESLDTFVVAVKESLDTFVVAVKESLDTFVVAVKESLDTFVVAVKESLDTFVVAVKESLDTFVVAVKESLDTFVVAVKESLDTFVVAVKESLDTFVVAVKESLDTFVVAVEESLDTFVVAVKFADKCLNVENEDLPISNRRDVTNRALTPSRGSKEKYTR</sequence>
<organism evidence="2 3">
    <name type="scientific">Biomphalaria pfeifferi</name>
    <name type="common">Bloodfluke planorb</name>
    <name type="synonym">Freshwater snail</name>
    <dbReference type="NCBI Taxonomy" id="112525"/>
    <lineage>
        <taxon>Eukaryota</taxon>
        <taxon>Metazoa</taxon>
        <taxon>Spiralia</taxon>
        <taxon>Lophotrochozoa</taxon>
        <taxon>Mollusca</taxon>
        <taxon>Gastropoda</taxon>
        <taxon>Heterobranchia</taxon>
        <taxon>Euthyneura</taxon>
        <taxon>Panpulmonata</taxon>
        <taxon>Hygrophila</taxon>
        <taxon>Lymnaeoidea</taxon>
        <taxon>Planorbidae</taxon>
        <taxon>Biomphalaria</taxon>
    </lineage>
</organism>
<accession>A0AAD8F687</accession>
<dbReference type="EMBL" id="JASAOG010000091">
    <property type="protein sequence ID" value="KAK0052880.1"/>
    <property type="molecule type" value="Genomic_DNA"/>
</dbReference>
<dbReference type="InterPro" id="IPR041006">
    <property type="entry name" value="Morc_S5"/>
</dbReference>
<evidence type="ECO:0000313" key="3">
    <source>
        <dbReference type="Proteomes" id="UP001233172"/>
    </source>
</evidence>
<evidence type="ECO:0000259" key="1">
    <source>
        <dbReference type="Pfam" id="PF17942"/>
    </source>
</evidence>
<comment type="caution">
    <text evidence="2">The sequence shown here is derived from an EMBL/GenBank/DDBJ whole genome shotgun (WGS) entry which is preliminary data.</text>
</comment>
<keyword evidence="3" id="KW-1185">Reference proteome</keyword>
<dbReference type="GO" id="GO:0016887">
    <property type="term" value="F:ATP hydrolysis activity"/>
    <property type="evidence" value="ECO:0007669"/>
    <property type="project" value="InterPro"/>
</dbReference>
<dbReference type="GO" id="GO:0005634">
    <property type="term" value="C:nucleus"/>
    <property type="evidence" value="ECO:0007669"/>
    <property type="project" value="TreeGrafter"/>
</dbReference>
<dbReference type="Proteomes" id="UP001233172">
    <property type="component" value="Unassembled WGS sequence"/>
</dbReference>
<proteinExistence type="predicted"/>
<dbReference type="Gene3D" id="1.20.120.20">
    <property type="entry name" value="Apolipoprotein"/>
    <property type="match status" value="1"/>
</dbReference>
<dbReference type="PANTHER" id="PTHR23336:SF76">
    <property type="entry name" value="MORC S5 DOMAIN-CONTAINING PROTEIN"/>
    <property type="match status" value="1"/>
</dbReference>
<reference evidence="2" key="2">
    <citation type="submission" date="2023-04" db="EMBL/GenBank/DDBJ databases">
        <authorList>
            <person name="Bu L."/>
            <person name="Lu L."/>
            <person name="Laidemitt M.R."/>
            <person name="Zhang S.M."/>
            <person name="Mutuku M."/>
            <person name="Mkoji G."/>
            <person name="Steinauer M."/>
            <person name="Loker E.S."/>
        </authorList>
    </citation>
    <scope>NUCLEOTIDE SEQUENCE</scope>
    <source>
        <strain evidence="2">KasaAsao</strain>
        <tissue evidence="2">Whole Snail</tissue>
    </source>
</reference>
<protein>
    <submittedName>
        <fullName evidence="2">MORC family CW-type zinc finger protein 4-like isoform X4</fullName>
    </submittedName>
</protein>
<dbReference type="PANTHER" id="PTHR23336">
    <property type="entry name" value="ZINC FINGER CW-TYPE COILED-COIL DOMAIN PROTEIN 3"/>
    <property type="match status" value="1"/>
</dbReference>
<dbReference type="InterPro" id="IPR045261">
    <property type="entry name" value="MORC_ATPase"/>
</dbReference>
<dbReference type="SUPFAM" id="SSF58113">
    <property type="entry name" value="Apolipoprotein A-I"/>
    <property type="match status" value="2"/>
</dbReference>
<dbReference type="Pfam" id="PF17942">
    <property type="entry name" value="Morc6_S5"/>
    <property type="match status" value="1"/>
</dbReference>
<reference evidence="2" key="1">
    <citation type="journal article" date="2023" name="PLoS Negl. Trop. Dis.">
        <title>A genome sequence for Biomphalaria pfeifferi, the major vector snail for the human-infecting parasite Schistosoma mansoni.</title>
        <authorList>
            <person name="Bu L."/>
            <person name="Lu L."/>
            <person name="Laidemitt M.R."/>
            <person name="Zhang S.M."/>
            <person name="Mutuku M."/>
            <person name="Mkoji G."/>
            <person name="Steinauer M."/>
            <person name="Loker E.S."/>
        </authorList>
    </citation>
    <scope>NUCLEOTIDE SEQUENCE</scope>
    <source>
        <strain evidence="2">KasaAsao</strain>
    </source>
</reference>